<protein>
    <submittedName>
        <fullName evidence="2">Uncharacterized protein</fullName>
    </submittedName>
</protein>
<dbReference type="AlphaFoldDB" id="A0A444C339"/>
<evidence type="ECO:0000313" key="3">
    <source>
        <dbReference type="EMBL" id="RZR74943.1"/>
    </source>
</evidence>
<organism evidence="2 4">
    <name type="scientific">Ensete ventricosum</name>
    <name type="common">Abyssinian banana</name>
    <name type="synonym">Musa ensete</name>
    <dbReference type="NCBI Taxonomy" id="4639"/>
    <lineage>
        <taxon>Eukaryota</taxon>
        <taxon>Viridiplantae</taxon>
        <taxon>Streptophyta</taxon>
        <taxon>Embryophyta</taxon>
        <taxon>Tracheophyta</taxon>
        <taxon>Spermatophyta</taxon>
        <taxon>Magnoliopsida</taxon>
        <taxon>Liliopsida</taxon>
        <taxon>Zingiberales</taxon>
        <taxon>Musaceae</taxon>
        <taxon>Ensete</taxon>
    </lineage>
</organism>
<evidence type="ECO:0000256" key="1">
    <source>
        <dbReference type="SAM" id="MobiDB-lite"/>
    </source>
</evidence>
<dbReference type="PANTHER" id="PTHR47597:SF2">
    <property type="entry name" value="LIPOYL-BINDING DOMAIN-CONTAINING PROTEIN"/>
    <property type="match status" value="1"/>
</dbReference>
<dbReference type="InterPro" id="IPR053217">
    <property type="entry name" value="ACC_Biotin_Carrier"/>
</dbReference>
<proteinExistence type="predicted"/>
<evidence type="ECO:0000313" key="4">
    <source>
        <dbReference type="Proteomes" id="UP000287651"/>
    </source>
</evidence>
<reference evidence="2 4" key="1">
    <citation type="journal article" date="2014" name="Agronomy (Basel)">
        <title>A Draft Genome Sequence for Ensete ventricosum, the Drought-Tolerant Tree Against Hunger.</title>
        <authorList>
            <person name="Harrison J."/>
            <person name="Moore K.A."/>
            <person name="Paszkiewicz K."/>
            <person name="Jones T."/>
            <person name="Grant M."/>
            <person name="Ambacheew D."/>
            <person name="Muzemil S."/>
            <person name="Studholme D.J."/>
        </authorList>
    </citation>
    <scope>NUCLEOTIDE SEQUENCE [LARGE SCALE GENOMIC DNA]</scope>
</reference>
<dbReference type="EMBL" id="KV876470">
    <property type="protein sequence ID" value="RZR74943.1"/>
    <property type="molecule type" value="Genomic_DNA"/>
</dbReference>
<accession>A0A444C339</accession>
<dbReference type="EMBL" id="AMZH03010338">
    <property type="protein sequence ID" value="RRT54935.1"/>
    <property type="molecule type" value="Genomic_DNA"/>
</dbReference>
<sequence length="61" mass="6890">VGTFRIGRTLNGKKQPPSCKEGDMIKEGQAIGFLDQFGNELPVRVIQCSWRSPKDPMQGWR</sequence>
<reference evidence="3" key="2">
    <citation type="journal article" date="2018" name="Data Brief">
        <title>Genome sequence data from 17 accessions of Ensete ventricosum, a staple food crop for millions in Ethiopia.</title>
        <authorList>
            <person name="Yemataw Z."/>
            <person name="Muzemil S."/>
            <person name="Ambachew D."/>
            <person name="Tripathi L."/>
            <person name="Tesfaye K."/>
            <person name="Chala A."/>
            <person name="Farbos A."/>
            <person name="O'Neill P."/>
            <person name="Moore K."/>
            <person name="Grant M."/>
            <person name="Studholme D.J."/>
        </authorList>
    </citation>
    <scope>NUCLEOTIDE SEQUENCE [LARGE SCALE GENOMIC DNA]</scope>
    <source>
        <tissue evidence="3">Leaf</tissue>
    </source>
</reference>
<dbReference type="Proteomes" id="UP000287651">
    <property type="component" value="Unassembled WGS sequence"/>
</dbReference>
<dbReference type="PANTHER" id="PTHR47597">
    <property type="entry name" value="IS A MEMBER OF THE PF|00364 BIOTIN-REQUIRING ENZYMES FAMILY-RELATED"/>
    <property type="match status" value="1"/>
</dbReference>
<name>A0A444C339_ENSVE</name>
<evidence type="ECO:0000313" key="2">
    <source>
        <dbReference type="EMBL" id="RRT54935.1"/>
    </source>
</evidence>
<feature type="region of interest" description="Disordered" evidence="1">
    <location>
        <begin position="1"/>
        <end position="21"/>
    </location>
</feature>
<reference evidence="2" key="3">
    <citation type="submission" date="2018-09" db="EMBL/GenBank/DDBJ databases">
        <authorList>
            <person name="Harrison J."/>
            <person name="Moore K.A."/>
            <person name="Paszkiewicz K."/>
            <person name="Jones T."/>
            <person name="Grant M."/>
            <person name="Ambacheew D."/>
            <person name="Muzemil S."/>
            <person name="Studholme D."/>
        </authorList>
    </citation>
    <scope>NUCLEOTIDE SEQUENCE</scope>
</reference>
<feature type="non-terminal residue" evidence="2">
    <location>
        <position position="1"/>
    </location>
</feature>
<dbReference type="Proteomes" id="UP000290560">
    <property type="component" value="Unassembled WGS sequence"/>
</dbReference>
<gene>
    <name evidence="2" type="ORF">B296_00029149</name>
    <name evidence="3" type="ORF">BHM03_00046505</name>
</gene>